<comment type="caution">
    <text evidence="1">The sequence shown here is derived from an EMBL/GenBank/DDBJ whole genome shotgun (WGS) entry which is preliminary data.</text>
</comment>
<evidence type="ECO:0000313" key="1">
    <source>
        <dbReference type="EMBL" id="KAI7996403.1"/>
    </source>
</evidence>
<dbReference type="EMBL" id="CM045767">
    <property type="protein sequence ID" value="KAI7996403.1"/>
    <property type="molecule type" value="Genomic_DNA"/>
</dbReference>
<accession>A0ACC0G5N5</accession>
<proteinExistence type="predicted"/>
<gene>
    <name evidence="1" type="ORF">LOK49_LG10G02964</name>
</gene>
<keyword evidence="2" id="KW-1185">Reference proteome</keyword>
<name>A0ACC0G5N5_9ERIC</name>
<evidence type="ECO:0000313" key="2">
    <source>
        <dbReference type="Proteomes" id="UP001060215"/>
    </source>
</evidence>
<sequence>MAVIAAAEAETVVVEEEEGVKVVVEEEGLGLGVLLSRVRIKVVVVLTGHQYHCSKFKELKFSEKKPSSSIAGGSSEEKIVPIKRPDNGATLAFTNIWLLANHFPVKFNPQSIIMHYDVDIKPNMPPGSHAAKRPISKSDLRLITDKLFSSDLT</sequence>
<organism evidence="1 2">
    <name type="scientific">Camellia lanceoleosa</name>
    <dbReference type="NCBI Taxonomy" id="1840588"/>
    <lineage>
        <taxon>Eukaryota</taxon>
        <taxon>Viridiplantae</taxon>
        <taxon>Streptophyta</taxon>
        <taxon>Embryophyta</taxon>
        <taxon>Tracheophyta</taxon>
        <taxon>Spermatophyta</taxon>
        <taxon>Magnoliopsida</taxon>
        <taxon>eudicotyledons</taxon>
        <taxon>Gunneridae</taxon>
        <taxon>Pentapetalae</taxon>
        <taxon>asterids</taxon>
        <taxon>Ericales</taxon>
        <taxon>Theaceae</taxon>
        <taxon>Camellia</taxon>
    </lineage>
</organism>
<protein>
    <submittedName>
        <fullName evidence="1">Protein argonaute 2</fullName>
    </submittedName>
</protein>
<dbReference type="Proteomes" id="UP001060215">
    <property type="component" value="Chromosome 10"/>
</dbReference>
<reference evidence="1 2" key="1">
    <citation type="journal article" date="2022" name="Plant J.">
        <title>Chromosome-level genome of Camellia lanceoleosa provides a valuable resource for understanding genome evolution and self-incompatibility.</title>
        <authorList>
            <person name="Gong W."/>
            <person name="Xiao S."/>
            <person name="Wang L."/>
            <person name="Liao Z."/>
            <person name="Chang Y."/>
            <person name="Mo W."/>
            <person name="Hu G."/>
            <person name="Li W."/>
            <person name="Zhao G."/>
            <person name="Zhu H."/>
            <person name="Hu X."/>
            <person name="Ji K."/>
            <person name="Xiang X."/>
            <person name="Song Q."/>
            <person name="Yuan D."/>
            <person name="Jin S."/>
            <person name="Zhang L."/>
        </authorList>
    </citation>
    <scope>NUCLEOTIDE SEQUENCE [LARGE SCALE GENOMIC DNA]</scope>
    <source>
        <strain evidence="1">SQ_2022a</strain>
    </source>
</reference>